<organism evidence="2 3">
    <name type="scientific">Dulcicalothrix desertica PCC 7102</name>
    <dbReference type="NCBI Taxonomy" id="232991"/>
    <lineage>
        <taxon>Bacteria</taxon>
        <taxon>Bacillati</taxon>
        <taxon>Cyanobacteriota</taxon>
        <taxon>Cyanophyceae</taxon>
        <taxon>Nostocales</taxon>
        <taxon>Calotrichaceae</taxon>
        <taxon>Dulcicalothrix</taxon>
    </lineage>
</organism>
<keyword evidence="1" id="KW-0732">Signal</keyword>
<evidence type="ECO:0000256" key="1">
    <source>
        <dbReference type="SAM" id="SignalP"/>
    </source>
</evidence>
<dbReference type="InterPro" id="IPR032710">
    <property type="entry name" value="NTF2-like_dom_sf"/>
</dbReference>
<reference evidence="2" key="2">
    <citation type="journal article" date="2019" name="Genome Biol. Evol.">
        <title>Day and night: Metabolic profiles and evolutionary relationships of six axenic non-marine cyanobacteria.</title>
        <authorList>
            <person name="Will S.E."/>
            <person name="Henke P."/>
            <person name="Boedeker C."/>
            <person name="Huang S."/>
            <person name="Brinkmann H."/>
            <person name="Rohde M."/>
            <person name="Jarek M."/>
            <person name="Friedl T."/>
            <person name="Seufert S."/>
            <person name="Schumacher M."/>
            <person name="Overmann J."/>
            <person name="Neumann-Schaal M."/>
            <person name="Petersen J."/>
        </authorList>
    </citation>
    <scope>NUCLEOTIDE SEQUENCE [LARGE SCALE GENOMIC DNA]</scope>
    <source>
        <strain evidence="2">PCC 7102</strain>
    </source>
</reference>
<keyword evidence="3" id="KW-1185">Reference proteome</keyword>
<dbReference type="OrthoDB" id="507769at2"/>
<evidence type="ECO:0000313" key="2">
    <source>
        <dbReference type="EMBL" id="RUS95906.1"/>
    </source>
</evidence>
<dbReference type="RefSeq" id="WP_127086892.1">
    <property type="nucleotide sequence ID" value="NZ_RSCL01000039.1"/>
</dbReference>
<reference evidence="2" key="1">
    <citation type="submission" date="2018-12" db="EMBL/GenBank/DDBJ databases">
        <authorList>
            <person name="Will S."/>
            <person name="Neumann-Schaal M."/>
            <person name="Henke P."/>
        </authorList>
    </citation>
    <scope>NUCLEOTIDE SEQUENCE</scope>
    <source>
        <strain evidence="2">PCC 7102</strain>
    </source>
</reference>
<feature type="signal peptide" evidence="1">
    <location>
        <begin position="1"/>
        <end position="39"/>
    </location>
</feature>
<name>A0A3S1C3C6_9CYAN</name>
<sequence length="269" mass="29899">MPNLIKLLPLRSYRTKVNHKLTFFLLVMSLFTSWQSVQASTAQNAPAELTNLLTQIDSAASQGNTKAVMQYYSPNFTHSDGLNRQSMEKALVSLWQRYPRLRYTTQLQSWRRQGNTVIAETVTQISGLPSANSQNMVLNATIRSEQRINGQQIIQQNIISERTQLTSGAKPPQIDFRLPQQVKVGQQFSFDAIVSEPLGEDYLLGAALEEPVKAETLLKPTPVNLELLGSGGLFKVGTAPATPGSRWISAVIMRGEGTTMITQRLRIVK</sequence>
<dbReference type="EMBL" id="RSCL01000039">
    <property type="protein sequence ID" value="RUS95906.1"/>
    <property type="molecule type" value="Genomic_DNA"/>
</dbReference>
<evidence type="ECO:0000313" key="3">
    <source>
        <dbReference type="Proteomes" id="UP000271624"/>
    </source>
</evidence>
<dbReference type="AlphaFoldDB" id="A0A3S1C3C6"/>
<dbReference type="Proteomes" id="UP000271624">
    <property type="component" value="Unassembled WGS sequence"/>
</dbReference>
<proteinExistence type="predicted"/>
<comment type="caution">
    <text evidence="2">The sequence shown here is derived from an EMBL/GenBank/DDBJ whole genome shotgun (WGS) entry which is preliminary data.</text>
</comment>
<dbReference type="SUPFAM" id="SSF54427">
    <property type="entry name" value="NTF2-like"/>
    <property type="match status" value="1"/>
</dbReference>
<gene>
    <name evidence="2" type="ORF">DSM106972_089190</name>
</gene>
<accession>A0A3S1C3C6</accession>
<protein>
    <recommendedName>
        <fullName evidence="4">Nuclear transport factor 2 family protein</fullName>
    </recommendedName>
</protein>
<feature type="chain" id="PRO_5030082955" description="Nuclear transport factor 2 family protein" evidence="1">
    <location>
        <begin position="40"/>
        <end position="269"/>
    </location>
</feature>
<evidence type="ECO:0008006" key="4">
    <source>
        <dbReference type="Google" id="ProtNLM"/>
    </source>
</evidence>